<dbReference type="Pfam" id="PF01063">
    <property type="entry name" value="Aminotran_4"/>
    <property type="match status" value="1"/>
</dbReference>
<dbReference type="NCBIfam" id="TIGR03461">
    <property type="entry name" value="pabC_Proteo"/>
    <property type="match status" value="1"/>
</dbReference>
<keyword evidence="5" id="KW-0289">Folate biosynthesis</keyword>
<comment type="cofactor">
    <cofactor evidence="1">
        <name>pyridoxal 5'-phosphate</name>
        <dbReference type="ChEBI" id="CHEBI:597326"/>
    </cofactor>
</comment>
<dbReference type="InterPro" id="IPR050571">
    <property type="entry name" value="Class-IV_PLP-Dep_Aminotrnsfr"/>
</dbReference>
<dbReference type="Gene3D" id="3.30.470.10">
    <property type="match status" value="1"/>
</dbReference>
<evidence type="ECO:0000313" key="12">
    <source>
        <dbReference type="Proteomes" id="UP001501757"/>
    </source>
</evidence>
<comment type="pathway">
    <text evidence="7">Cofactor biosynthesis; tetrahydrofolate biosynthesis; 4-aminobenzoate from chorismate: step 2/2.</text>
</comment>
<dbReference type="InterPro" id="IPR017824">
    <property type="entry name" value="Aminodeoxychorismate_lyase_IV"/>
</dbReference>
<dbReference type="Proteomes" id="UP001501757">
    <property type="component" value="Unassembled WGS sequence"/>
</dbReference>
<dbReference type="InterPro" id="IPR043131">
    <property type="entry name" value="BCAT-like_N"/>
</dbReference>
<evidence type="ECO:0000256" key="9">
    <source>
        <dbReference type="ARBA" id="ARBA00049529"/>
    </source>
</evidence>
<comment type="similarity">
    <text evidence="2">Belongs to the class-IV pyridoxal-phosphate-dependent aminotransferase family.</text>
</comment>
<evidence type="ECO:0000256" key="8">
    <source>
        <dbReference type="ARBA" id="ARBA00035676"/>
    </source>
</evidence>
<dbReference type="InterPro" id="IPR043132">
    <property type="entry name" value="BCAT-like_C"/>
</dbReference>
<evidence type="ECO:0000256" key="5">
    <source>
        <dbReference type="ARBA" id="ARBA00022909"/>
    </source>
</evidence>
<reference evidence="12" key="1">
    <citation type="journal article" date="2019" name="Int. J. Syst. Evol. Microbiol.">
        <title>The Global Catalogue of Microorganisms (GCM) 10K type strain sequencing project: providing services to taxonomists for standard genome sequencing and annotation.</title>
        <authorList>
            <consortium name="The Broad Institute Genomics Platform"/>
            <consortium name="The Broad Institute Genome Sequencing Center for Infectious Disease"/>
            <person name="Wu L."/>
            <person name="Ma J."/>
        </authorList>
    </citation>
    <scope>NUCLEOTIDE SEQUENCE [LARGE SCALE GENOMIC DNA]</scope>
    <source>
        <strain evidence="12">JCM 13378</strain>
    </source>
</reference>
<comment type="caution">
    <text evidence="11">The sequence shown here is derived from an EMBL/GenBank/DDBJ whole genome shotgun (WGS) entry which is preliminary data.</text>
</comment>
<gene>
    <name evidence="11" type="primary">pabC</name>
    <name evidence="11" type="ORF">GCM10009092_06520</name>
</gene>
<dbReference type="GO" id="GO:0016829">
    <property type="term" value="F:lyase activity"/>
    <property type="evidence" value="ECO:0007669"/>
    <property type="project" value="UniProtKB-KW"/>
</dbReference>
<evidence type="ECO:0000256" key="1">
    <source>
        <dbReference type="ARBA" id="ARBA00001933"/>
    </source>
</evidence>
<comment type="catalytic activity">
    <reaction evidence="9">
        <text>4-amino-4-deoxychorismate = 4-aminobenzoate + pyruvate + H(+)</text>
        <dbReference type="Rhea" id="RHEA:16201"/>
        <dbReference type="ChEBI" id="CHEBI:15361"/>
        <dbReference type="ChEBI" id="CHEBI:15378"/>
        <dbReference type="ChEBI" id="CHEBI:17836"/>
        <dbReference type="ChEBI" id="CHEBI:58406"/>
        <dbReference type="EC" id="4.1.3.38"/>
    </reaction>
</comment>
<protein>
    <recommendedName>
        <fullName evidence="8 10">Aminodeoxychorismate lyase</fullName>
        <ecNumber evidence="8 10">4.1.3.38</ecNumber>
    </recommendedName>
</protein>
<organism evidence="11 12">
    <name type="scientific">Bowmanella denitrificans</name>
    <dbReference type="NCBI Taxonomy" id="366582"/>
    <lineage>
        <taxon>Bacteria</taxon>
        <taxon>Pseudomonadati</taxon>
        <taxon>Pseudomonadota</taxon>
        <taxon>Gammaproteobacteria</taxon>
        <taxon>Alteromonadales</taxon>
        <taxon>Alteromonadaceae</taxon>
        <taxon>Bowmanella</taxon>
    </lineage>
</organism>
<keyword evidence="4" id="KW-0663">Pyridoxal phosphate</keyword>
<dbReference type="NCBIfam" id="NF004761">
    <property type="entry name" value="PRK06092.1"/>
    <property type="match status" value="1"/>
</dbReference>
<keyword evidence="6 11" id="KW-0456">Lyase</keyword>
<dbReference type="SUPFAM" id="SSF56752">
    <property type="entry name" value="D-aminoacid aminotransferase-like PLP-dependent enzymes"/>
    <property type="match status" value="1"/>
</dbReference>
<keyword evidence="12" id="KW-1185">Reference proteome</keyword>
<dbReference type="InterPro" id="IPR001544">
    <property type="entry name" value="Aminotrans_IV"/>
</dbReference>
<comment type="subunit">
    <text evidence="3">Homodimer.</text>
</comment>
<dbReference type="EMBL" id="BAAAEI010000006">
    <property type="protein sequence ID" value="GAA0344761.1"/>
    <property type="molecule type" value="Genomic_DNA"/>
</dbReference>
<evidence type="ECO:0000256" key="3">
    <source>
        <dbReference type="ARBA" id="ARBA00011738"/>
    </source>
</evidence>
<sequence>MTANMLINGQPHTHLPAADRAFQYGDGVFTTIRVKDGMPEFWSLHKQRLQQGLERLGMVFSQWQQVSQSVHDLASTHVGAVVKVLISRGEGGRGYLPPKQMQANWIVSQHPLPEHYADWRLQGISLGQSEIQLARQPLLAGIKHLNRLEQVLIRQHVHQQGWDDALVCDTDNMLVETSVANLFWQLGHCWYTPDLQFAGVEGVIRRLLIDHLQHKGHQVHQVRATPQVLMQASSVLICNSLMGIVPVRQIGEQVYPMDNARQLNKECFGEQN</sequence>
<evidence type="ECO:0000256" key="7">
    <source>
        <dbReference type="ARBA" id="ARBA00035633"/>
    </source>
</evidence>
<proteinExistence type="inferred from homology"/>
<dbReference type="CDD" id="cd01559">
    <property type="entry name" value="ADCL_like"/>
    <property type="match status" value="1"/>
</dbReference>
<evidence type="ECO:0000313" key="11">
    <source>
        <dbReference type="EMBL" id="GAA0344761.1"/>
    </source>
</evidence>
<evidence type="ECO:0000256" key="2">
    <source>
        <dbReference type="ARBA" id="ARBA00009320"/>
    </source>
</evidence>
<dbReference type="InterPro" id="IPR036038">
    <property type="entry name" value="Aminotransferase-like"/>
</dbReference>
<dbReference type="Gene3D" id="3.20.10.10">
    <property type="entry name" value="D-amino Acid Aminotransferase, subunit A, domain 2"/>
    <property type="match status" value="1"/>
</dbReference>
<evidence type="ECO:0000256" key="6">
    <source>
        <dbReference type="ARBA" id="ARBA00023239"/>
    </source>
</evidence>
<dbReference type="RefSeq" id="WP_343841708.1">
    <property type="nucleotide sequence ID" value="NZ_BAAAEI010000006.1"/>
</dbReference>
<dbReference type="PANTHER" id="PTHR42743:SF2">
    <property type="entry name" value="AMINODEOXYCHORISMATE LYASE"/>
    <property type="match status" value="1"/>
</dbReference>
<dbReference type="PANTHER" id="PTHR42743">
    <property type="entry name" value="AMINO-ACID AMINOTRANSFERASE"/>
    <property type="match status" value="1"/>
</dbReference>
<accession>A0ABP3GGC9</accession>
<evidence type="ECO:0000256" key="4">
    <source>
        <dbReference type="ARBA" id="ARBA00022898"/>
    </source>
</evidence>
<dbReference type="EC" id="4.1.3.38" evidence="8 10"/>
<evidence type="ECO:0000256" key="10">
    <source>
        <dbReference type="NCBIfam" id="TIGR03461"/>
    </source>
</evidence>
<name>A0ABP3GGC9_9ALTE</name>